<dbReference type="Proteomes" id="UP001057291">
    <property type="component" value="Unassembled WGS sequence"/>
</dbReference>
<evidence type="ECO:0000313" key="2">
    <source>
        <dbReference type="EMBL" id="GIM47582.1"/>
    </source>
</evidence>
<name>A0AAV4LI95_9BACL</name>
<reference evidence="2" key="1">
    <citation type="journal article" date="2023" name="Int. J. Syst. Evol. Microbiol.">
        <title>Collibacillus ludicampi gen. nov., sp. nov., a new soil bacterium of the family Alicyclobacillaceae.</title>
        <authorList>
            <person name="Jojima T."/>
            <person name="Ioku Y."/>
            <person name="Fukuta Y."/>
            <person name="Shirasaka N."/>
            <person name="Matsumura Y."/>
            <person name="Mori M."/>
        </authorList>
    </citation>
    <scope>NUCLEOTIDE SEQUENCE</scope>
    <source>
        <strain evidence="2">TP075</strain>
    </source>
</reference>
<organism evidence="2 3">
    <name type="scientific">Collibacillus ludicampi</name>
    <dbReference type="NCBI Taxonomy" id="2771369"/>
    <lineage>
        <taxon>Bacteria</taxon>
        <taxon>Bacillati</taxon>
        <taxon>Bacillota</taxon>
        <taxon>Bacilli</taxon>
        <taxon>Bacillales</taxon>
        <taxon>Alicyclobacillaceae</taxon>
        <taxon>Collibacillus</taxon>
    </lineage>
</organism>
<evidence type="ECO:0000313" key="3">
    <source>
        <dbReference type="Proteomes" id="UP001057291"/>
    </source>
</evidence>
<comment type="caution">
    <text evidence="2">The sequence shown here is derived from an EMBL/GenBank/DDBJ whole genome shotgun (WGS) entry which is preliminary data.</text>
</comment>
<evidence type="ECO:0000259" key="1">
    <source>
        <dbReference type="Pfam" id="PF06114"/>
    </source>
</evidence>
<sequence length="138" mass="16616">MDIKRRVRNLVRKYKTNCPFELAGYLNINVRFKSLPDSYRGFYFRARTRRFIVINDKISEEWQRFVCAHELGHDRLHRGLLGYYFIEQHTLFNPGKYERQANLFAVHLMTAFSEIEEHETLECFYARNGVPQEMVGKF</sequence>
<proteinExistence type="predicted"/>
<dbReference type="InterPro" id="IPR010359">
    <property type="entry name" value="IrrE_HExxH"/>
</dbReference>
<dbReference type="AlphaFoldDB" id="A0AAV4LI95"/>
<feature type="domain" description="IrrE N-terminal-like" evidence="1">
    <location>
        <begin position="24"/>
        <end position="110"/>
    </location>
</feature>
<protein>
    <recommendedName>
        <fullName evidence="1">IrrE N-terminal-like domain-containing protein</fullName>
    </recommendedName>
</protein>
<dbReference type="Pfam" id="PF06114">
    <property type="entry name" value="Peptidase_M78"/>
    <property type="match status" value="1"/>
</dbReference>
<accession>A0AAV4LI95</accession>
<dbReference type="EMBL" id="BOQE01000001">
    <property type="protein sequence ID" value="GIM47582.1"/>
    <property type="molecule type" value="Genomic_DNA"/>
</dbReference>
<dbReference type="Gene3D" id="1.10.10.2910">
    <property type="match status" value="1"/>
</dbReference>
<dbReference type="RefSeq" id="WP_282200544.1">
    <property type="nucleotide sequence ID" value="NZ_BOQE01000001.1"/>
</dbReference>
<gene>
    <name evidence="2" type="ORF">DNHGIG_31310</name>
</gene>
<keyword evidence="3" id="KW-1185">Reference proteome</keyword>